<dbReference type="AlphaFoldDB" id="A0AB34TKK6"/>
<comment type="caution">
    <text evidence="5">The sequence shown here is derived from an EMBL/GenBank/DDBJ whole genome shotgun (WGS) entry which is preliminary data.</text>
</comment>
<dbReference type="InterPro" id="IPR003346">
    <property type="entry name" value="Transposase_20"/>
</dbReference>
<gene>
    <name evidence="4" type="ORF">VL23_08625</name>
    <name evidence="5" type="ORF">VL23_10780</name>
    <name evidence="6" type="ORF">VL23_15515</name>
</gene>
<accession>A0AB34TKK6</accession>
<feature type="domain" description="Transposase IS110-like N-terminal" evidence="2">
    <location>
        <begin position="4"/>
        <end position="152"/>
    </location>
</feature>
<keyword evidence="1" id="KW-0175">Coiled coil</keyword>
<protein>
    <recommendedName>
        <fullName evidence="8">IS110 family transposase ISStma4</fullName>
    </recommendedName>
</protein>
<sequence length="321" mass="35660">MQFIGIDAAKATFDIALPLSHGKYRTKAKLPNTPKGFDELLAWRAKHAPNAAVGMEATGIYHEALARALVEAGVVVHVANPARIKAFGQAEGIRTKTDRSDAKLIARFFEAQRSEKLHSYVPPTPSEVKLRALVRRRDDLQEMLQMEHNRLDVADISVQQGIEDVIRTLEEQIKQVQKAIEDHIDNDPDLRRRHQLLTSIPGVGNTSSAQLLAMLGDLSKYSDVRQVVAHAGLNPAQRQSGNYEGKCRISRVGDANFRKKLYMPALTGKTHNPTLKSFADRLSAKGKPFKVVMCAVMRKLIHLVWGVLRSGRPFEPDVALA</sequence>
<dbReference type="PANTHER" id="PTHR33055">
    <property type="entry name" value="TRANSPOSASE FOR INSERTION SEQUENCE ELEMENT IS1111A"/>
    <property type="match status" value="1"/>
</dbReference>
<evidence type="ECO:0000313" key="4">
    <source>
        <dbReference type="EMBL" id="KOO83274.1"/>
    </source>
</evidence>
<dbReference type="PANTHER" id="PTHR33055:SF3">
    <property type="entry name" value="PUTATIVE TRANSPOSASE FOR IS117-RELATED"/>
    <property type="match status" value="1"/>
</dbReference>
<evidence type="ECO:0000259" key="3">
    <source>
        <dbReference type="Pfam" id="PF02371"/>
    </source>
</evidence>
<dbReference type="InterPro" id="IPR002525">
    <property type="entry name" value="Transp_IS110-like_N"/>
</dbReference>
<feature type="coiled-coil region" evidence="1">
    <location>
        <begin position="130"/>
        <end position="186"/>
    </location>
</feature>
<evidence type="ECO:0000256" key="1">
    <source>
        <dbReference type="SAM" id="Coils"/>
    </source>
</evidence>
<proteinExistence type="predicted"/>
<dbReference type="GO" id="GO:0004803">
    <property type="term" value="F:transposase activity"/>
    <property type="evidence" value="ECO:0007669"/>
    <property type="project" value="InterPro"/>
</dbReference>
<evidence type="ECO:0000313" key="6">
    <source>
        <dbReference type="EMBL" id="KOO84482.1"/>
    </source>
</evidence>
<evidence type="ECO:0008006" key="8">
    <source>
        <dbReference type="Google" id="ProtNLM"/>
    </source>
</evidence>
<dbReference type="Proteomes" id="UP000037632">
    <property type="component" value="Unassembled WGS sequence"/>
</dbReference>
<dbReference type="EMBL" id="JZIW01000001">
    <property type="protein sequence ID" value="KOO83655.1"/>
    <property type="molecule type" value="Genomic_DNA"/>
</dbReference>
<dbReference type="GO" id="GO:0003677">
    <property type="term" value="F:DNA binding"/>
    <property type="evidence" value="ECO:0007669"/>
    <property type="project" value="InterPro"/>
</dbReference>
<evidence type="ECO:0000259" key="2">
    <source>
        <dbReference type="Pfam" id="PF01548"/>
    </source>
</evidence>
<name>A0AB34TKK6_STEMA</name>
<dbReference type="EMBL" id="JZIW01000001">
    <property type="protein sequence ID" value="KOO84482.1"/>
    <property type="molecule type" value="Genomic_DNA"/>
</dbReference>
<feature type="domain" description="Transposase IS116/IS110/IS902 C-terminal" evidence="3">
    <location>
        <begin position="195"/>
        <end position="278"/>
    </location>
</feature>
<evidence type="ECO:0000313" key="5">
    <source>
        <dbReference type="EMBL" id="KOO83655.1"/>
    </source>
</evidence>
<organism evidence="5 7">
    <name type="scientific">Stenotrophomonas maltophilia</name>
    <name type="common">Pseudomonas maltophilia</name>
    <name type="synonym">Xanthomonas maltophilia</name>
    <dbReference type="NCBI Taxonomy" id="40324"/>
    <lineage>
        <taxon>Bacteria</taxon>
        <taxon>Pseudomonadati</taxon>
        <taxon>Pseudomonadota</taxon>
        <taxon>Gammaproteobacteria</taxon>
        <taxon>Lysobacterales</taxon>
        <taxon>Lysobacteraceae</taxon>
        <taxon>Stenotrophomonas</taxon>
        <taxon>Stenotrophomonas maltophilia group</taxon>
    </lineage>
</organism>
<dbReference type="Pfam" id="PF01548">
    <property type="entry name" value="DEDD_Tnp_IS110"/>
    <property type="match status" value="1"/>
</dbReference>
<reference evidence="5 7" key="1">
    <citation type="journal article" date="2015" name="Antimicrob. Agents Chemother.">
        <title>Whole-Genome Sequencing Identifies Emergence of a Quinolone Resistance Mutation in a Case of Stenotrophomonas maltophilia Bacteremia.</title>
        <authorList>
            <person name="Pak T.R."/>
            <person name="Altman D.R."/>
            <person name="Attie O."/>
            <person name="Sebra R."/>
            <person name="Hamula C.L."/>
            <person name="Lewis M."/>
            <person name="Deikus G."/>
            <person name="Newman L.C."/>
            <person name="Fang G."/>
            <person name="Hand J."/>
            <person name="Papel G."/>
            <person name="Wallach F."/>
            <person name="Schadt E.E."/>
            <person name="Huprikar S."/>
            <person name="van Bakel H."/>
            <person name="Kasarskis A."/>
            <person name="Bashir A."/>
        </authorList>
    </citation>
    <scope>NUCLEOTIDE SEQUENCE [LARGE SCALE GENOMIC DNA]</scope>
    <source>
        <strain evidence="5 7">ISMMS6</strain>
    </source>
</reference>
<dbReference type="RefSeq" id="WP_053461726.1">
    <property type="nucleotide sequence ID" value="NZ_JZIW01000001.1"/>
</dbReference>
<evidence type="ECO:0000313" key="7">
    <source>
        <dbReference type="Proteomes" id="UP000037632"/>
    </source>
</evidence>
<dbReference type="InterPro" id="IPR047650">
    <property type="entry name" value="Transpos_IS110"/>
</dbReference>
<dbReference type="Pfam" id="PF02371">
    <property type="entry name" value="Transposase_20"/>
    <property type="match status" value="1"/>
</dbReference>
<dbReference type="GO" id="GO:0006313">
    <property type="term" value="P:DNA transposition"/>
    <property type="evidence" value="ECO:0007669"/>
    <property type="project" value="InterPro"/>
</dbReference>
<dbReference type="NCBIfam" id="NF033542">
    <property type="entry name" value="transpos_IS110"/>
    <property type="match status" value="1"/>
</dbReference>
<dbReference type="EMBL" id="JZIW01000001">
    <property type="protein sequence ID" value="KOO83274.1"/>
    <property type="molecule type" value="Genomic_DNA"/>
</dbReference>